<protein>
    <submittedName>
        <fullName evidence="1">Winged helix-turn-helix domain-containing protein</fullName>
    </submittedName>
</protein>
<comment type="caution">
    <text evidence="1">The sequence shown here is derived from an EMBL/GenBank/DDBJ whole genome shotgun (WGS) entry which is preliminary data.</text>
</comment>
<proteinExistence type="predicted"/>
<dbReference type="Gene3D" id="1.10.10.10">
    <property type="entry name" value="Winged helix-like DNA-binding domain superfamily/Winged helix DNA-binding domain"/>
    <property type="match status" value="1"/>
</dbReference>
<name>A0ABU5R8J7_9PSEU</name>
<dbReference type="RefSeq" id="WP_323330118.1">
    <property type="nucleotide sequence ID" value="NZ_JAYFSI010000005.1"/>
</dbReference>
<dbReference type="InterPro" id="IPR051011">
    <property type="entry name" value="Metal_resp_trans_reg"/>
</dbReference>
<dbReference type="EMBL" id="JAYFSI010000005">
    <property type="protein sequence ID" value="MEA5362558.1"/>
    <property type="molecule type" value="Genomic_DNA"/>
</dbReference>
<evidence type="ECO:0000313" key="1">
    <source>
        <dbReference type="EMBL" id="MEA5362558.1"/>
    </source>
</evidence>
<gene>
    <name evidence="1" type="ORF">VA596_23685</name>
</gene>
<evidence type="ECO:0000313" key="2">
    <source>
        <dbReference type="Proteomes" id="UP001304298"/>
    </source>
</evidence>
<reference evidence="1 2" key="1">
    <citation type="submission" date="2023-12" db="EMBL/GenBank/DDBJ databases">
        <title>Amycolatopsis sp. V23-08.</title>
        <authorList>
            <person name="Somphong A."/>
        </authorList>
    </citation>
    <scope>NUCLEOTIDE SEQUENCE [LARGE SCALE GENOMIC DNA]</scope>
    <source>
        <strain evidence="1 2">V23-08</strain>
    </source>
</reference>
<dbReference type="PANTHER" id="PTHR43132">
    <property type="entry name" value="ARSENICAL RESISTANCE OPERON REPRESSOR ARSR-RELATED"/>
    <property type="match status" value="1"/>
</dbReference>
<dbReference type="SUPFAM" id="SSF46785">
    <property type="entry name" value="Winged helix' DNA-binding domain"/>
    <property type="match status" value="1"/>
</dbReference>
<dbReference type="InterPro" id="IPR036390">
    <property type="entry name" value="WH_DNA-bd_sf"/>
</dbReference>
<dbReference type="InterPro" id="IPR011991">
    <property type="entry name" value="ArsR-like_HTH"/>
</dbReference>
<organism evidence="1 2">
    <name type="scientific">Amycolatopsis heterodermiae</name>
    <dbReference type="NCBI Taxonomy" id="3110235"/>
    <lineage>
        <taxon>Bacteria</taxon>
        <taxon>Bacillati</taxon>
        <taxon>Actinomycetota</taxon>
        <taxon>Actinomycetes</taxon>
        <taxon>Pseudonocardiales</taxon>
        <taxon>Pseudonocardiaceae</taxon>
        <taxon>Amycolatopsis</taxon>
    </lineage>
</organism>
<sequence>MESLRLLQTMVRATGGFPDFLTPFQRVSSIAEGCDAFLATSPDRLSSDLAVTFADRTPSSWVKGLARGEREHVHATAGAITTMYDALIGPYWPQVTEVFTHEWSRQTRNLAEQGVGGVLGSLPGVLSWDGRVLRTSYPVEKTVHLAGRGLVLLPSHFCWGSPVTWIDPGLPPVLVYQAPGDRAVRPDGPKLPAHLVPLLGRTRAECLRLLLVPLSTTELAERLGVSLGAASKQAGVLSTSGLVTSARRGKSVVHQATSLGVALFAGRPSGY</sequence>
<dbReference type="PANTHER" id="PTHR43132:SF8">
    <property type="entry name" value="HTH-TYPE TRANSCRIPTIONAL REGULATOR KMTR"/>
    <property type="match status" value="1"/>
</dbReference>
<dbReference type="Proteomes" id="UP001304298">
    <property type="component" value="Unassembled WGS sequence"/>
</dbReference>
<keyword evidence="2" id="KW-1185">Reference proteome</keyword>
<dbReference type="InterPro" id="IPR036388">
    <property type="entry name" value="WH-like_DNA-bd_sf"/>
</dbReference>
<dbReference type="CDD" id="cd00090">
    <property type="entry name" value="HTH_ARSR"/>
    <property type="match status" value="1"/>
</dbReference>
<accession>A0ABU5R8J7</accession>